<feature type="domain" description="Inositol polyphosphate-related phosphatase" evidence="3">
    <location>
        <begin position="113"/>
        <end position="185"/>
    </location>
</feature>
<evidence type="ECO:0000256" key="2">
    <source>
        <dbReference type="SAM" id="MobiDB-lite"/>
    </source>
</evidence>
<comment type="similarity">
    <text evidence="1">Belongs to the inositol polyphosphate 5-phosphatase family.</text>
</comment>
<dbReference type="Gene3D" id="3.60.10.10">
    <property type="entry name" value="Endonuclease/exonuclease/phosphatase"/>
    <property type="match status" value="1"/>
</dbReference>
<feature type="domain" description="IP5PC-F beta-propeller" evidence="4">
    <location>
        <begin position="7"/>
        <end position="55"/>
    </location>
</feature>
<evidence type="ECO:0000313" key="6">
    <source>
        <dbReference type="Proteomes" id="UP000636709"/>
    </source>
</evidence>
<evidence type="ECO:0000259" key="3">
    <source>
        <dbReference type="Pfam" id="PF22669"/>
    </source>
</evidence>
<dbReference type="Pfam" id="PF22669">
    <property type="entry name" value="Exo_endo_phos2"/>
    <property type="match status" value="1"/>
</dbReference>
<dbReference type="Proteomes" id="UP000636709">
    <property type="component" value="Unassembled WGS sequence"/>
</dbReference>
<accession>A0A835FCX3</accession>
<keyword evidence="6" id="KW-1185">Reference proteome</keyword>
<evidence type="ECO:0000256" key="1">
    <source>
        <dbReference type="ARBA" id="ARBA00010768"/>
    </source>
</evidence>
<dbReference type="InterPro" id="IPR056454">
    <property type="entry name" value="Beta-prop_IP5PC_F"/>
</dbReference>
<gene>
    <name evidence="5" type="ORF">HU200_013532</name>
</gene>
<name>A0A835FCX3_9POAL</name>
<dbReference type="OrthoDB" id="1925875at2759"/>
<comment type="caution">
    <text evidence="5">The sequence shown here is derived from an EMBL/GenBank/DDBJ whole genome shotgun (WGS) entry which is preliminary data.</text>
</comment>
<dbReference type="Pfam" id="PF23754">
    <property type="entry name" value="Beta-prop_IP5PC_F"/>
    <property type="match status" value="1"/>
</dbReference>
<sequence>MDPYNYEAKQTSLSSPRKEKTRSPVGFLQRSRNALLGAADAVRRVAVKAGRARGKSKWRVVAGCNWPDFEGTLLCACWVRINLKQFIGDIDNAAVACGLGRAIGNKCLALLLSFSEEQIIFTFIFLIGYDSSEKKRIPAWCDRILYRDNRASSDIECSLECPVVGSISLYDSCMEATDSDHKPVKCVFNLDVAHMDKQTMRHKYGEIMTSNKKVLYLLQGLEAFPEVNISTNGSPAVGIIYPGQSLEVTLQHGQLRSQDYLTGTSCNSSGADQEKAATLLVIITGVYSTAGEITGYMYSTRAAGEHFRPEVITLRIDSLVDHGCEASLVCGPENLVLVA</sequence>
<proteinExistence type="inferred from homology"/>
<dbReference type="InterPro" id="IPR036691">
    <property type="entry name" value="Endo/exonu/phosph_ase_sf"/>
</dbReference>
<organism evidence="5 6">
    <name type="scientific">Digitaria exilis</name>
    <dbReference type="NCBI Taxonomy" id="1010633"/>
    <lineage>
        <taxon>Eukaryota</taxon>
        <taxon>Viridiplantae</taxon>
        <taxon>Streptophyta</taxon>
        <taxon>Embryophyta</taxon>
        <taxon>Tracheophyta</taxon>
        <taxon>Spermatophyta</taxon>
        <taxon>Magnoliopsida</taxon>
        <taxon>Liliopsida</taxon>
        <taxon>Poales</taxon>
        <taxon>Poaceae</taxon>
        <taxon>PACMAD clade</taxon>
        <taxon>Panicoideae</taxon>
        <taxon>Panicodae</taxon>
        <taxon>Paniceae</taxon>
        <taxon>Anthephorinae</taxon>
        <taxon>Digitaria</taxon>
    </lineage>
</organism>
<feature type="region of interest" description="Disordered" evidence="2">
    <location>
        <begin position="1"/>
        <end position="24"/>
    </location>
</feature>
<reference evidence="5" key="1">
    <citation type="submission" date="2020-07" db="EMBL/GenBank/DDBJ databases">
        <title>Genome sequence and genetic diversity analysis of an under-domesticated orphan crop, white fonio (Digitaria exilis).</title>
        <authorList>
            <person name="Bennetzen J.L."/>
            <person name="Chen S."/>
            <person name="Ma X."/>
            <person name="Wang X."/>
            <person name="Yssel A.E.J."/>
            <person name="Chaluvadi S.R."/>
            <person name="Johnson M."/>
            <person name="Gangashetty P."/>
            <person name="Hamidou F."/>
            <person name="Sanogo M.D."/>
            <person name="Zwaenepoel A."/>
            <person name="Wallace J."/>
            <person name="Van De Peer Y."/>
            <person name="Van Deynze A."/>
        </authorList>
    </citation>
    <scope>NUCLEOTIDE SEQUENCE</scope>
    <source>
        <tissue evidence="5">Leaves</tissue>
    </source>
</reference>
<dbReference type="EMBL" id="JACEFO010001262">
    <property type="protein sequence ID" value="KAF8743791.1"/>
    <property type="molecule type" value="Genomic_DNA"/>
</dbReference>
<evidence type="ECO:0000313" key="5">
    <source>
        <dbReference type="EMBL" id="KAF8743791.1"/>
    </source>
</evidence>
<dbReference type="PANTHER" id="PTHR11200">
    <property type="entry name" value="INOSITOL 5-PHOSPHATASE"/>
    <property type="match status" value="1"/>
</dbReference>
<evidence type="ECO:0000259" key="4">
    <source>
        <dbReference type="Pfam" id="PF23754"/>
    </source>
</evidence>
<dbReference type="GO" id="GO:0004439">
    <property type="term" value="F:phosphatidylinositol-4,5-bisphosphate 5-phosphatase activity"/>
    <property type="evidence" value="ECO:0007669"/>
    <property type="project" value="TreeGrafter"/>
</dbReference>
<protein>
    <submittedName>
        <fullName evidence="5">Uncharacterized protein</fullName>
    </submittedName>
</protein>
<dbReference type="InterPro" id="IPR046985">
    <property type="entry name" value="IP5"/>
</dbReference>
<dbReference type="GO" id="GO:0046856">
    <property type="term" value="P:phosphatidylinositol dephosphorylation"/>
    <property type="evidence" value="ECO:0007669"/>
    <property type="project" value="InterPro"/>
</dbReference>
<dbReference type="PANTHER" id="PTHR11200:SF276">
    <property type="entry name" value="BREVIS PLANT1"/>
    <property type="match status" value="1"/>
</dbReference>
<dbReference type="AlphaFoldDB" id="A0A835FCX3"/>
<dbReference type="InterPro" id="IPR000300">
    <property type="entry name" value="IPPc"/>
</dbReference>
<dbReference type="SUPFAM" id="SSF56219">
    <property type="entry name" value="DNase I-like"/>
    <property type="match status" value="1"/>
</dbReference>